<evidence type="ECO:0000256" key="10">
    <source>
        <dbReference type="ARBA" id="ARBA00047785"/>
    </source>
</evidence>
<evidence type="ECO:0000313" key="11">
    <source>
        <dbReference type="EMBL" id="RCN56258.1"/>
    </source>
</evidence>
<dbReference type="InterPro" id="IPR016181">
    <property type="entry name" value="Acyl_CoA_acyltransferase"/>
</dbReference>
<evidence type="ECO:0000256" key="5">
    <source>
        <dbReference type="ARBA" id="ARBA00023315"/>
    </source>
</evidence>
<evidence type="ECO:0000256" key="2">
    <source>
        <dbReference type="ARBA" id="ARBA00022516"/>
    </source>
</evidence>
<dbReference type="Pfam" id="PF13444">
    <property type="entry name" value="Acetyltransf_5"/>
    <property type="match status" value="1"/>
</dbReference>
<dbReference type="SUPFAM" id="SSF55729">
    <property type="entry name" value="Acyl-CoA N-acyltransferases (Nat)"/>
    <property type="match status" value="1"/>
</dbReference>
<name>A0A1C2G1M4_9GAMM</name>
<dbReference type="Proteomes" id="UP000253250">
    <property type="component" value="Unassembled WGS sequence"/>
</dbReference>
<proteinExistence type="inferred from homology"/>
<comment type="pathway">
    <text evidence="1">Lipid metabolism.</text>
</comment>
<keyword evidence="5" id="KW-0012">Acyltransferase</keyword>
<reference evidence="11 12" key="1">
    <citation type="submission" date="2018-02" db="EMBL/GenBank/DDBJ databases">
        <title>Insights into the biology of acidophilic members of the Acidiferrobacteraceae family derived from comparative genomic analyses.</title>
        <authorList>
            <person name="Issotta F."/>
            <person name="Thyssen C."/>
            <person name="Mena C."/>
            <person name="Moya A."/>
            <person name="Bellenberg S."/>
            <person name="Sproer C."/>
            <person name="Covarrubias P.C."/>
            <person name="Sand W."/>
            <person name="Quatrini R."/>
            <person name="Vera M."/>
        </authorList>
    </citation>
    <scope>NUCLEOTIDE SEQUENCE [LARGE SCALE GENOMIC DNA]</scope>
    <source>
        <strain evidence="12">m-1</strain>
    </source>
</reference>
<evidence type="ECO:0000256" key="9">
    <source>
        <dbReference type="ARBA" id="ARBA00045724"/>
    </source>
</evidence>
<accession>A0A1C2G1M4</accession>
<protein>
    <recommendedName>
        <fullName evidence="8">L-ornithine N(alpha)-acyltransferase</fullName>
        <ecNumber evidence="7">2.3.2.30</ecNumber>
    </recommendedName>
</protein>
<keyword evidence="3 11" id="KW-0808">Transferase</keyword>
<dbReference type="GO" id="GO:0006629">
    <property type="term" value="P:lipid metabolic process"/>
    <property type="evidence" value="ECO:0007669"/>
    <property type="project" value="UniProtKB-KW"/>
</dbReference>
<evidence type="ECO:0000256" key="6">
    <source>
        <dbReference type="ARBA" id="ARBA00038095"/>
    </source>
</evidence>
<evidence type="ECO:0000256" key="1">
    <source>
        <dbReference type="ARBA" id="ARBA00005189"/>
    </source>
</evidence>
<comment type="caution">
    <text evidence="11">The sequence shown here is derived from an EMBL/GenBank/DDBJ whole genome shotgun (WGS) entry which is preliminary data.</text>
</comment>
<keyword evidence="4" id="KW-0443">Lipid metabolism</keyword>
<dbReference type="OrthoDB" id="9787072at2"/>
<dbReference type="Gene3D" id="3.40.630.30">
    <property type="match status" value="1"/>
</dbReference>
<evidence type="ECO:0000256" key="4">
    <source>
        <dbReference type="ARBA" id="ARBA00023098"/>
    </source>
</evidence>
<dbReference type="EC" id="2.3.2.30" evidence="7"/>
<dbReference type="PANTHER" id="PTHR37323:SF1">
    <property type="entry name" value="L-ORNITHINE N(ALPHA)-ACYLTRANSFERASE"/>
    <property type="match status" value="1"/>
</dbReference>
<dbReference type="AlphaFoldDB" id="A0A1C2G1M4"/>
<dbReference type="STRING" id="163359.A9R16_12010"/>
<comment type="function">
    <text evidence="9">Catalyzes the first step in the biosynthesis of ornithine lipids, which are phosphorus-free membrane lipids. Catalyzes the 3-hydroxyacyl-acyl carrier protein-dependent acylation of ornithine to form lyso-ornithine lipid (LOL).</text>
</comment>
<organism evidence="11 12">
    <name type="scientific">Acidiferrobacter thiooxydans</name>
    <dbReference type="NCBI Taxonomy" id="163359"/>
    <lineage>
        <taxon>Bacteria</taxon>
        <taxon>Pseudomonadati</taxon>
        <taxon>Pseudomonadota</taxon>
        <taxon>Gammaproteobacteria</taxon>
        <taxon>Acidiferrobacterales</taxon>
        <taxon>Acidiferrobacteraceae</taxon>
        <taxon>Acidiferrobacter</taxon>
    </lineage>
</organism>
<dbReference type="GO" id="GO:0043810">
    <property type="term" value="F:ornithine-acyl [acyl carrier protein] N-acyltransferase activity"/>
    <property type="evidence" value="ECO:0007669"/>
    <property type="project" value="UniProtKB-EC"/>
</dbReference>
<comment type="catalytic activity">
    <reaction evidence="10">
        <text>a (3R)-hydroxyacyl-[ACP] + L-ornithine = a lyso-ornithine lipid + holo-[ACP] + H(+)</text>
        <dbReference type="Rhea" id="RHEA:20633"/>
        <dbReference type="Rhea" id="RHEA-COMP:9685"/>
        <dbReference type="Rhea" id="RHEA-COMP:9945"/>
        <dbReference type="ChEBI" id="CHEBI:15378"/>
        <dbReference type="ChEBI" id="CHEBI:46911"/>
        <dbReference type="ChEBI" id="CHEBI:64479"/>
        <dbReference type="ChEBI" id="CHEBI:78827"/>
        <dbReference type="ChEBI" id="CHEBI:138482"/>
        <dbReference type="EC" id="2.3.2.30"/>
    </reaction>
    <physiologicalReaction direction="left-to-right" evidence="10">
        <dbReference type="Rhea" id="RHEA:20634"/>
    </physiologicalReaction>
</comment>
<dbReference type="PANTHER" id="PTHR37323">
    <property type="entry name" value="GCN5-RELATED N-ACETYLTRANSFERASE"/>
    <property type="match status" value="1"/>
</dbReference>
<keyword evidence="12" id="KW-1185">Reference proteome</keyword>
<dbReference type="InterPro" id="IPR052351">
    <property type="entry name" value="Ornithine_N-alpha-AT"/>
</dbReference>
<evidence type="ECO:0000256" key="3">
    <source>
        <dbReference type="ARBA" id="ARBA00022679"/>
    </source>
</evidence>
<evidence type="ECO:0000256" key="7">
    <source>
        <dbReference type="ARBA" id="ARBA00039058"/>
    </source>
</evidence>
<sequence>MNMDDLRAQNLRVEFAETADEIAEAQRLRYQVFARELGAAIGDRDREYDEDRFDPYCVHIVVRDDSGRVVACSRILPQDAAHRCGGFYSQTEFDLTPILGLPGRIMEVGRICVHTDYRRGPAIALLLAGLAHIMENGPYDYLIGCGSVPLSPDRTQALRTVATLIRRYGCPEPYRVIPRHPLPVVDGADDETAAPALLRAYMRLGAYVGGPPCLDAAFDVADVLIILFRNRFNRRYLERLLGRSYKQKVA</sequence>
<evidence type="ECO:0000256" key="8">
    <source>
        <dbReference type="ARBA" id="ARBA00039866"/>
    </source>
</evidence>
<keyword evidence="2" id="KW-0444">Lipid biosynthesis</keyword>
<comment type="similarity">
    <text evidence="6">Belongs to the acetyltransferase family. OlsB subfamily.</text>
</comment>
<evidence type="ECO:0000313" key="12">
    <source>
        <dbReference type="Proteomes" id="UP000253250"/>
    </source>
</evidence>
<gene>
    <name evidence="11" type="ORF">C4900_10465</name>
</gene>
<dbReference type="EMBL" id="PSYR01000002">
    <property type="protein sequence ID" value="RCN56258.1"/>
    <property type="molecule type" value="Genomic_DNA"/>
</dbReference>